<keyword evidence="5" id="KW-0479">Metal-binding</keyword>
<evidence type="ECO:0000259" key="8">
    <source>
        <dbReference type="Pfam" id="PF13359"/>
    </source>
</evidence>
<gene>
    <name evidence="9" type="ORF">RI129_003025</name>
</gene>
<comment type="caution">
    <text evidence="9">The sequence shown here is derived from an EMBL/GenBank/DDBJ whole genome shotgun (WGS) entry which is preliminary data.</text>
</comment>
<evidence type="ECO:0000256" key="1">
    <source>
        <dbReference type="ARBA" id="ARBA00001968"/>
    </source>
</evidence>
<evidence type="ECO:0000256" key="4">
    <source>
        <dbReference type="ARBA" id="ARBA00022722"/>
    </source>
</evidence>
<organism evidence="9 10">
    <name type="scientific">Pyrocoelia pectoralis</name>
    <dbReference type="NCBI Taxonomy" id="417401"/>
    <lineage>
        <taxon>Eukaryota</taxon>
        <taxon>Metazoa</taxon>
        <taxon>Ecdysozoa</taxon>
        <taxon>Arthropoda</taxon>
        <taxon>Hexapoda</taxon>
        <taxon>Insecta</taxon>
        <taxon>Pterygota</taxon>
        <taxon>Neoptera</taxon>
        <taxon>Endopterygota</taxon>
        <taxon>Coleoptera</taxon>
        <taxon>Polyphaga</taxon>
        <taxon>Elateriformia</taxon>
        <taxon>Elateroidea</taxon>
        <taxon>Lampyridae</taxon>
        <taxon>Lampyrinae</taxon>
        <taxon>Pyrocoelia</taxon>
    </lineage>
</organism>
<dbReference type="AlphaFoldDB" id="A0AAN7VQ84"/>
<dbReference type="Proteomes" id="UP001329430">
    <property type="component" value="Chromosome 2"/>
</dbReference>
<dbReference type="GO" id="GO:0004518">
    <property type="term" value="F:nuclease activity"/>
    <property type="evidence" value="ECO:0007669"/>
    <property type="project" value="UniProtKB-KW"/>
</dbReference>
<comment type="cofactor">
    <cofactor evidence="1">
        <name>a divalent metal cation</name>
        <dbReference type="ChEBI" id="CHEBI:60240"/>
    </cofactor>
</comment>
<comment type="similarity">
    <text evidence="3">Belongs to the HARBI1 family.</text>
</comment>
<evidence type="ECO:0000313" key="10">
    <source>
        <dbReference type="Proteomes" id="UP001329430"/>
    </source>
</evidence>
<name>A0AAN7VQ84_9COLE</name>
<feature type="domain" description="DDE Tnp4" evidence="8">
    <location>
        <begin position="170"/>
        <end position="334"/>
    </location>
</feature>
<dbReference type="GO" id="GO:0005634">
    <property type="term" value="C:nucleus"/>
    <property type="evidence" value="ECO:0007669"/>
    <property type="project" value="UniProtKB-SubCell"/>
</dbReference>
<evidence type="ECO:0000256" key="7">
    <source>
        <dbReference type="ARBA" id="ARBA00023242"/>
    </source>
</evidence>
<dbReference type="InterPro" id="IPR045249">
    <property type="entry name" value="HARBI1-like"/>
</dbReference>
<dbReference type="InterPro" id="IPR027806">
    <property type="entry name" value="HARBI1_dom"/>
</dbReference>
<proteinExistence type="inferred from homology"/>
<protein>
    <recommendedName>
        <fullName evidence="8">DDE Tnp4 domain-containing protein</fullName>
    </recommendedName>
</protein>
<dbReference type="Pfam" id="PF13359">
    <property type="entry name" value="DDE_Tnp_4"/>
    <property type="match status" value="1"/>
</dbReference>
<reference evidence="9 10" key="1">
    <citation type="journal article" date="2024" name="Insects">
        <title>An Improved Chromosome-Level Genome Assembly of the Firefly Pyrocoelia pectoralis.</title>
        <authorList>
            <person name="Fu X."/>
            <person name="Meyer-Rochow V.B."/>
            <person name="Ballantyne L."/>
            <person name="Zhu X."/>
        </authorList>
    </citation>
    <scope>NUCLEOTIDE SEQUENCE [LARGE SCALE GENOMIC DNA]</scope>
    <source>
        <strain evidence="9">XCY_ONT2</strain>
    </source>
</reference>
<sequence length="371" mass="42857">MMDEDELLAVAGICLIKKLKVAKKTRRPQKCWIEKRATLSHINLIKELTNEPDDFRNYLRMDETTYRHLLDLVTPLIKRYDTVMKCSITPHERLSATLRFLATGRTYEDLKFSTCISKSALSNMIPETCDAIYRVLKQEYLKFPKTTADWKKIALDFQNRWNFPHCLGAVDGKHVQITAPPGSGSYYFNYKKTFSVVLMGIANANYEFIYCDVGTNGRVSDGGVIENTTFMKNLIANKLNIPEPEIVVSDEPPLHYVFVGDEAFAMRHDFLKPYNQREHDYEKRIFNYRLSRARRIIENSFGILANRFRIFHTRINLKVDNIDTVILACCALHNFLRRNSSNSYTPSDVFDFEDTSTGLVTPGLRTDSENL</sequence>
<evidence type="ECO:0000313" key="9">
    <source>
        <dbReference type="EMBL" id="KAK5648133.1"/>
    </source>
</evidence>
<keyword evidence="6" id="KW-0378">Hydrolase</keyword>
<evidence type="ECO:0000256" key="2">
    <source>
        <dbReference type="ARBA" id="ARBA00004123"/>
    </source>
</evidence>
<dbReference type="PANTHER" id="PTHR22930">
    <property type="match status" value="1"/>
</dbReference>
<dbReference type="GO" id="GO:0046872">
    <property type="term" value="F:metal ion binding"/>
    <property type="evidence" value="ECO:0007669"/>
    <property type="project" value="UniProtKB-KW"/>
</dbReference>
<evidence type="ECO:0000256" key="5">
    <source>
        <dbReference type="ARBA" id="ARBA00022723"/>
    </source>
</evidence>
<keyword evidence="10" id="KW-1185">Reference proteome</keyword>
<dbReference type="GO" id="GO:0016787">
    <property type="term" value="F:hydrolase activity"/>
    <property type="evidence" value="ECO:0007669"/>
    <property type="project" value="UniProtKB-KW"/>
</dbReference>
<accession>A0AAN7VQ84</accession>
<keyword evidence="7" id="KW-0539">Nucleus</keyword>
<keyword evidence="4" id="KW-0540">Nuclease</keyword>
<evidence type="ECO:0000256" key="3">
    <source>
        <dbReference type="ARBA" id="ARBA00006958"/>
    </source>
</evidence>
<dbReference type="EMBL" id="JAVRBK010000002">
    <property type="protein sequence ID" value="KAK5648133.1"/>
    <property type="molecule type" value="Genomic_DNA"/>
</dbReference>
<comment type="subcellular location">
    <subcellularLocation>
        <location evidence="2">Nucleus</location>
    </subcellularLocation>
</comment>
<evidence type="ECO:0000256" key="6">
    <source>
        <dbReference type="ARBA" id="ARBA00022801"/>
    </source>
</evidence>
<dbReference type="PANTHER" id="PTHR22930:SF284">
    <property type="entry name" value="DDE TNP4 DOMAIN-CONTAINING PROTEIN"/>
    <property type="match status" value="1"/>
</dbReference>